<comment type="catalytic activity">
    <reaction evidence="8">
        <text>L-seryl-[protein] + ATP = O-phospho-L-seryl-[protein] + ADP + H(+)</text>
        <dbReference type="Rhea" id="RHEA:17989"/>
        <dbReference type="Rhea" id="RHEA-COMP:9863"/>
        <dbReference type="Rhea" id="RHEA-COMP:11604"/>
        <dbReference type="ChEBI" id="CHEBI:15378"/>
        <dbReference type="ChEBI" id="CHEBI:29999"/>
        <dbReference type="ChEBI" id="CHEBI:30616"/>
        <dbReference type="ChEBI" id="CHEBI:83421"/>
        <dbReference type="ChEBI" id="CHEBI:456216"/>
        <dbReference type="EC" id="2.7.11.11"/>
    </reaction>
</comment>
<evidence type="ECO:0000256" key="10">
    <source>
        <dbReference type="RuleBase" id="RU000304"/>
    </source>
</evidence>
<dbReference type="GO" id="GO:0005524">
    <property type="term" value="F:ATP binding"/>
    <property type="evidence" value="ECO:0007669"/>
    <property type="project" value="UniProtKB-UniRule"/>
</dbReference>
<dbReference type="PROSITE" id="PS00108">
    <property type="entry name" value="PROTEIN_KINASE_ST"/>
    <property type="match status" value="1"/>
</dbReference>
<dbReference type="InterPro" id="IPR017441">
    <property type="entry name" value="Protein_kinase_ATP_BS"/>
</dbReference>
<name>A0AAV8W6Q1_9CUCU</name>
<evidence type="ECO:0000256" key="6">
    <source>
        <dbReference type="ARBA" id="ARBA00022840"/>
    </source>
</evidence>
<keyword evidence="14" id="KW-1185">Reference proteome</keyword>
<dbReference type="EC" id="2.7.11.11" evidence="1"/>
<organism evidence="13 14">
    <name type="scientific">Exocentrus adspersus</name>
    <dbReference type="NCBI Taxonomy" id="1586481"/>
    <lineage>
        <taxon>Eukaryota</taxon>
        <taxon>Metazoa</taxon>
        <taxon>Ecdysozoa</taxon>
        <taxon>Arthropoda</taxon>
        <taxon>Hexapoda</taxon>
        <taxon>Insecta</taxon>
        <taxon>Pterygota</taxon>
        <taxon>Neoptera</taxon>
        <taxon>Endopterygota</taxon>
        <taxon>Coleoptera</taxon>
        <taxon>Polyphaga</taxon>
        <taxon>Cucujiformia</taxon>
        <taxon>Chrysomeloidea</taxon>
        <taxon>Cerambycidae</taxon>
        <taxon>Lamiinae</taxon>
        <taxon>Acanthocinini</taxon>
        <taxon>Exocentrus</taxon>
    </lineage>
</organism>
<evidence type="ECO:0000256" key="2">
    <source>
        <dbReference type="ARBA" id="ARBA00022527"/>
    </source>
</evidence>
<feature type="binding site" evidence="9">
    <location>
        <position position="71"/>
    </location>
    <ligand>
        <name>ATP</name>
        <dbReference type="ChEBI" id="CHEBI:30616"/>
    </ligand>
</feature>
<dbReference type="InterPro" id="IPR008271">
    <property type="entry name" value="Ser/Thr_kinase_AS"/>
</dbReference>
<dbReference type="SUPFAM" id="SSF56112">
    <property type="entry name" value="Protein kinase-like (PK-like)"/>
    <property type="match status" value="1"/>
</dbReference>
<dbReference type="GO" id="GO:0004691">
    <property type="term" value="F:cAMP-dependent protein kinase activity"/>
    <property type="evidence" value="ECO:0007669"/>
    <property type="project" value="UniProtKB-EC"/>
</dbReference>
<dbReference type="Gene3D" id="3.30.200.20">
    <property type="entry name" value="Phosphorylase Kinase, domain 1"/>
    <property type="match status" value="2"/>
</dbReference>
<feature type="domain" description="Protein kinase" evidence="11">
    <location>
        <begin position="42"/>
        <end position="274"/>
    </location>
</feature>
<dbReference type="InterPro" id="IPR000719">
    <property type="entry name" value="Prot_kinase_dom"/>
</dbReference>
<accession>A0AAV8W6Q1</accession>
<comment type="catalytic activity">
    <reaction evidence="7">
        <text>L-threonyl-[protein] + ATP = O-phospho-L-threonyl-[protein] + ADP + H(+)</text>
        <dbReference type="Rhea" id="RHEA:46608"/>
        <dbReference type="Rhea" id="RHEA-COMP:11060"/>
        <dbReference type="Rhea" id="RHEA-COMP:11605"/>
        <dbReference type="ChEBI" id="CHEBI:15378"/>
        <dbReference type="ChEBI" id="CHEBI:30013"/>
        <dbReference type="ChEBI" id="CHEBI:30616"/>
        <dbReference type="ChEBI" id="CHEBI:61977"/>
        <dbReference type="ChEBI" id="CHEBI:456216"/>
        <dbReference type="EC" id="2.7.11.11"/>
    </reaction>
</comment>
<evidence type="ECO:0000259" key="11">
    <source>
        <dbReference type="PROSITE" id="PS50011"/>
    </source>
</evidence>
<keyword evidence="3" id="KW-0808">Transferase</keyword>
<feature type="domain" description="AGC-kinase C-terminal" evidence="12">
    <location>
        <begin position="275"/>
        <end position="329"/>
    </location>
</feature>
<evidence type="ECO:0000256" key="1">
    <source>
        <dbReference type="ARBA" id="ARBA00012444"/>
    </source>
</evidence>
<dbReference type="InterPro" id="IPR011009">
    <property type="entry name" value="Kinase-like_dom_sf"/>
</dbReference>
<protein>
    <recommendedName>
        <fullName evidence="1">cAMP-dependent protein kinase</fullName>
        <ecNumber evidence="1">2.7.11.11</ecNumber>
    </recommendedName>
</protein>
<dbReference type="PROSITE" id="PS51285">
    <property type="entry name" value="AGC_KINASE_CTER"/>
    <property type="match status" value="1"/>
</dbReference>
<dbReference type="Proteomes" id="UP001159042">
    <property type="component" value="Unassembled WGS sequence"/>
</dbReference>
<dbReference type="EMBL" id="JANEYG010000008">
    <property type="protein sequence ID" value="KAJ8921831.1"/>
    <property type="molecule type" value="Genomic_DNA"/>
</dbReference>
<dbReference type="AlphaFoldDB" id="A0AAV8W6Q1"/>
<dbReference type="GO" id="GO:0005952">
    <property type="term" value="C:cAMP-dependent protein kinase complex"/>
    <property type="evidence" value="ECO:0007669"/>
    <property type="project" value="TreeGrafter"/>
</dbReference>
<dbReference type="Pfam" id="PF00069">
    <property type="entry name" value="Pkinase"/>
    <property type="match status" value="2"/>
</dbReference>
<dbReference type="PANTHER" id="PTHR24353">
    <property type="entry name" value="CYCLIC NUCLEOTIDE-DEPENDENT PROTEIN KINASE"/>
    <property type="match status" value="1"/>
</dbReference>
<reference evidence="13 14" key="1">
    <citation type="journal article" date="2023" name="Insect Mol. Biol.">
        <title>Genome sequencing provides insights into the evolution of gene families encoding plant cell wall-degrading enzymes in longhorned beetles.</title>
        <authorList>
            <person name="Shin N.R."/>
            <person name="Okamura Y."/>
            <person name="Kirsch R."/>
            <person name="Pauchet Y."/>
        </authorList>
    </citation>
    <scope>NUCLEOTIDE SEQUENCE [LARGE SCALE GENOMIC DNA]</scope>
    <source>
        <strain evidence="13">EAD_L_NR</strain>
    </source>
</reference>
<keyword evidence="6 9" id="KW-0067">ATP-binding</keyword>
<dbReference type="GO" id="GO:0005829">
    <property type="term" value="C:cytosol"/>
    <property type="evidence" value="ECO:0007669"/>
    <property type="project" value="TreeGrafter"/>
</dbReference>
<comment type="caution">
    <text evidence="13">The sequence shown here is derived from an EMBL/GenBank/DDBJ whole genome shotgun (WGS) entry which is preliminary data.</text>
</comment>
<keyword evidence="2 10" id="KW-0723">Serine/threonine-protein kinase</keyword>
<evidence type="ECO:0000256" key="5">
    <source>
        <dbReference type="ARBA" id="ARBA00022777"/>
    </source>
</evidence>
<dbReference type="SMART" id="SM00220">
    <property type="entry name" value="S_TKc"/>
    <property type="match status" value="1"/>
</dbReference>
<evidence type="ECO:0000313" key="14">
    <source>
        <dbReference type="Proteomes" id="UP001159042"/>
    </source>
</evidence>
<dbReference type="PANTHER" id="PTHR24353:SF153">
    <property type="entry name" value="CAMP-DEPENDENT PROTEIN KINASE CATALYTIC SUBUNIT 1"/>
    <property type="match status" value="1"/>
</dbReference>
<sequence>MGDEGKLQKHYAAFDVFLKKAKAKFEARINGDFPSTAKFEDFKQMQTLGTGTFGKVVLCQHKKEGKYYAMKIMEKANIIRTKQLVHTIAEIRCLDSFTFPFLVGLDYFFKNNVYIFIVMPFVNGGEMFYHLRAARKFDETLCKFFAAQVIMAFEYMHYMGIIYRDLKPENILVDIEGTPEYLAPEIILSQGYNQSVDWWSFGVLVFEMAAGYPPFFAKDPMKLYEKIVSAKYVFPTNFSKPLKNLVTNILQVDRTKRYGILKAGVKDIKGHEWFKTVDFDKIFNRKAKPPFKPSIGGEDDTRFFDNYGDVKLRTASTCEYEEEFKHFNM</sequence>
<keyword evidence="5" id="KW-0418">Kinase</keyword>
<gene>
    <name evidence="13" type="ORF">NQ315_008463</name>
</gene>
<comment type="similarity">
    <text evidence="10">Belongs to the protein kinase superfamily.</text>
</comment>
<dbReference type="GO" id="GO:0005634">
    <property type="term" value="C:nucleus"/>
    <property type="evidence" value="ECO:0007669"/>
    <property type="project" value="TreeGrafter"/>
</dbReference>
<dbReference type="SMART" id="SM00133">
    <property type="entry name" value="S_TK_X"/>
    <property type="match status" value="1"/>
</dbReference>
<dbReference type="PROSITE" id="PS00107">
    <property type="entry name" value="PROTEIN_KINASE_ATP"/>
    <property type="match status" value="1"/>
</dbReference>
<evidence type="ECO:0000256" key="4">
    <source>
        <dbReference type="ARBA" id="ARBA00022741"/>
    </source>
</evidence>
<evidence type="ECO:0000256" key="9">
    <source>
        <dbReference type="PROSITE-ProRule" id="PRU10141"/>
    </source>
</evidence>
<proteinExistence type="inferred from homology"/>
<evidence type="ECO:0000313" key="13">
    <source>
        <dbReference type="EMBL" id="KAJ8921831.1"/>
    </source>
</evidence>
<evidence type="ECO:0000256" key="3">
    <source>
        <dbReference type="ARBA" id="ARBA00022679"/>
    </source>
</evidence>
<keyword evidence="4 9" id="KW-0547">Nucleotide-binding</keyword>
<evidence type="ECO:0000256" key="7">
    <source>
        <dbReference type="ARBA" id="ARBA00047292"/>
    </source>
</evidence>
<evidence type="ECO:0000256" key="8">
    <source>
        <dbReference type="ARBA" id="ARBA00047454"/>
    </source>
</evidence>
<dbReference type="PROSITE" id="PS50011">
    <property type="entry name" value="PROTEIN_KINASE_DOM"/>
    <property type="match status" value="1"/>
</dbReference>
<dbReference type="InterPro" id="IPR000961">
    <property type="entry name" value="AGC-kinase_C"/>
</dbReference>
<evidence type="ECO:0000259" key="12">
    <source>
        <dbReference type="PROSITE" id="PS51285"/>
    </source>
</evidence>
<dbReference type="Gene3D" id="1.10.510.10">
    <property type="entry name" value="Transferase(Phosphotransferase) domain 1"/>
    <property type="match status" value="2"/>
</dbReference>